<name>A0A2I4AM69_AUSLI</name>
<feature type="chain" id="PRO_5014129870" evidence="1">
    <location>
        <begin position="22"/>
        <end position="121"/>
    </location>
</feature>
<dbReference type="RefSeq" id="XP_013856609.1">
    <property type="nucleotide sequence ID" value="XM_014001155.1"/>
</dbReference>
<gene>
    <name evidence="3" type="primary">LOC106512562</name>
</gene>
<reference evidence="3" key="1">
    <citation type="submission" date="2025-08" db="UniProtKB">
        <authorList>
            <consortium name="RefSeq"/>
        </authorList>
    </citation>
    <scope>IDENTIFICATION</scope>
</reference>
<feature type="signal peptide" evidence="1">
    <location>
        <begin position="1"/>
        <end position="21"/>
    </location>
</feature>
<dbReference type="GeneID" id="106512562"/>
<accession>A0A2I4AM69</accession>
<protein>
    <submittedName>
        <fullName evidence="3">Midasin</fullName>
    </submittedName>
</protein>
<dbReference type="STRING" id="52670.A0A2I4AM69"/>
<proteinExistence type="predicted"/>
<keyword evidence="2" id="KW-1185">Reference proteome</keyword>
<dbReference type="AlphaFoldDB" id="A0A2I4AM69"/>
<sequence>MGPALLSKAVWSFCMLGVLSSRGRGGEEVRGADLCCLSYGSLGEWKERILQLQHFSTVLWENMARPAWTDFRVSDWRLQGAVLLQQLQSLTCLLPSSLQETYMKNCRSLVEDTNPSHPAQE</sequence>
<dbReference type="OrthoDB" id="422220at2759"/>
<dbReference type="KEGG" id="alim:106512562"/>
<feature type="non-terminal residue" evidence="3">
    <location>
        <position position="121"/>
    </location>
</feature>
<keyword evidence="1" id="KW-0732">Signal</keyword>
<evidence type="ECO:0000313" key="2">
    <source>
        <dbReference type="Proteomes" id="UP000192220"/>
    </source>
</evidence>
<dbReference type="Proteomes" id="UP000192220">
    <property type="component" value="Unplaced"/>
</dbReference>
<organism evidence="2 3">
    <name type="scientific">Austrofundulus limnaeus</name>
    <name type="common">Annual killifish</name>
    <dbReference type="NCBI Taxonomy" id="52670"/>
    <lineage>
        <taxon>Eukaryota</taxon>
        <taxon>Metazoa</taxon>
        <taxon>Chordata</taxon>
        <taxon>Craniata</taxon>
        <taxon>Vertebrata</taxon>
        <taxon>Euteleostomi</taxon>
        <taxon>Actinopterygii</taxon>
        <taxon>Neopterygii</taxon>
        <taxon>Teleostei</taxon>
        <taxon>Neoteleostei</taxon>
        <taxon>Acanthomorphata</taxon>
        <taxon>Ovalentaria</taxon>
        <taxon>Atherinomorphae</taxon>
        <taxon>Cyprinodontiformes</taxon>
        <taxon>Rivulidae</taxon>
        <taxon>Austrofundulus</taxon>
    </lineage>
</organism>
<dbReference type="InParanoid" id="A0A2I4AM69"/>
<evidence type="ECO:0000313" key="3">
    <source>
        <dbReference type="RefSeq" id="XP_013856609.1"/>
    </source>
</evidence>
<evidence type="ECO:0000256" key="1">
    <source>
        <dbReference type="SAM" id="SignalP"/>
    </source>
</evidence>